<proteinExistence type="predicted"/>
<dbReference type="InterPro" id="IPR009387">
    <property type="entry name" value="HigB-2"/>
</dbReference>
<gene>
    <name evidence="1" type="ORF">SAMN02927923_03423</name>
</gene>
<dbReference type="Pfam" id="PF06296">
    <property type="entry name" value="RelE"/>
    <property type="match status" value="1"/>
</dbReference>
<evidence type="ECO:0000313" key="2">
    <source>
        <dbReference type="Proteomes" id="UP000199569"/>
    </source>
</evidence>
<dbReference type="EMBL" id="FMVJ01000010">
    <property type="protein sequence ID" value="SCZ01291.1"/>
    <property type="molecule type" value="Genomic_DNA"/>
</dbReference>
<organism evidence="1 2">
    <name type="scientific">Microvirga guangxiensis</name>
    <dbReference type="NCBI Taxonomy" id="549386"/>
    <lineage>
        <taxon>Bacteria</taxon>
        <taxon>Pseudomonadati</taxon>
        <taxon>Pseudomonadota</taxon>
        <taxon>Alphaproteobacteria</taxon>
        <taxon>Hyphomicrobiales</taxon>
        <taxon>Methylobacteriaceae</taxon>
        <taxon>Microvirga</taxon>
    </lineage>
</organism>
<sequence length="126" mass="13538">MTMQTVIQTPTFLADAKAAGLEDGELADMVATIAANPQIGDIIPGTGGARKVRFGGKGKGKSGAYRVITYYAAEDVPVFLLALVDKGQRADISQADRNALRQILGTLADEYREGVRKKLRTTKARR</sequence>
<reference evidence="1 2" key="1">
    <citation type="submission" date="2016-10" db="EMBL/GenBank/DDBJ databases">
        <authorList>
            <person name="de Groot N.N."/>
        </authorList>
    </citation>
    <scope>NUCLEOTIDE SEQUENCE [LARGE SCALE GENOMIC DNA]</scope>
    <source>
        <strain evidence="1 2">CGMCC 1.7666</strain>
    </source>
</reference>
<name>A0A1G5KM67_9HYPH</name>
<dbReference type="AlphaFoldDB" id="A0A1G5KM67"/>
<dbReference type="STRING" id="549386.SAMN02927923_03423"/>
<dbReference type="PIRSF" id="PIRSF039032">
    <property type="entry name" value="HigB-2"/>
    <property type="match status" value="1"/>
</dbReference>
<protein>
    <recommendedName>
        <fullName evidence="3">RelE toxin of RelE / RelB toxin-antitoxin system</fullName>
    </recommendedName>
</protein>
<evidence type="ECO:0008006" key="3">
    <source>
        <dbReference type="Google" id="ProtNLM"/>
    </source>
</evidence>
<keyword evidence="2" id="KW-1185">Reference proteome</keyword>
<evidence type="ECO:0000313" key="1">
    <source>
        <dbReference type="EMBL" id="SCZ01291.1"/>
    </source>
</evidence>
<dbReference type="Proteomes" id="UP000199569">
    <property type="component" value="Unassembled WGS sequence"/>
</dbReference>
<dbReference type="RefSeq" id="WP_425286966.1">
    <property type="nucleotide sequence ID" value="NZ_FMVJ01000010.1"/>
</dbReference>
<accession>A0A1G5KM67</accession>